<comment type="caution">
    <text evidence="1">The sequence shown here is derived from an EMBL/GenBank/DDBJ whole genome shotgun (WGS) entry which is preliminary data.</text>
</comment>
<reference evidence="1" key="1">
    <citation type="submission" date="2016-10" db="EMBL/GenBank/DDBJ databases">
        <authorList>
            <person name="Benchimol M."/>
            <person name="Almeida L.G."/>
            <person name="Vasconcelos A.T."/>
            <person name="Perreira-Neves A."/>
            <person name="Rosa I.A."/>
            <person name="Tasca T."/>
            <person name="Bogo M.R."/>
            <person name="de Souza W."/>
        </authorList>
    </citation>
    <scope>NUCLEOTIDE SEQUENCE [LARGE SCALE GENOMIC DNA]</scope>
    <source>
        <strain evidence="1">K</strain>
    </source>
</reference>
<dbReference type="Proteomes" id="UP000179807">
    <property type="component" value="Unassembled WGS sequence"/>
</dbReference>
<sequence>MEAIPANTVIVKMPIHGLHIYGFDNLLLERQYRITSNRIVKFGFCEQYPLKPIYIDLFTNYDHEEIIGCHSSKLC</sequence>
<keyword evidence="2" id="KW-1185">Reference proteome</keyword>
<organism evidence="1 2">
    <name type="scientific">Tritrichomonas foetus</name>
    <dbReference type="NCBI Taxonomy" id="1144522"/>
    <lineage>
        <taxon>Eukaryota</taxon>
        <taxon>Metamonada</taxon>
        <taxon>Parabasalia</taxon>
        <taxon>Tritrichomonadida</taxon>
        <taxon>Tritrichomonadidae</taxon>
        <taxon>Tritrichomonas</taxon>
    </lineage>
</organism>
<evidence type="ECO:0000313" key="1">
    <source>
        <dbReference type="EMBL" id="OHT15447.1"/>
    </source>
</evidence>
<dbReference type="GeneID" id="94832279"/>
<evidence type="ECO:0000313" key="2">
    <source>
        <dbReference type="Proteomes" id="UP000179807"/>
    </source>
</evidence>
<protein>
    <submittedName>
        <fullName evidence="1">Uncharacterized protein</fullName>
    </submittedName>
</protein>
<dbReference type="AlphaFoldDB" id="A0A1J4KW36"/>
<name>A0A1J4KW36_9EUKA</name>
<dbReference type="EMBL" id="MLAK01000218">
    <property type="protein sequence ID" value="OHT15447.1"/>
    <property type="molecule type" value="Genomic_DNA"/>
</dbReference>
<proteinExistence type="predicted"/>
<dbReference type="VEuPathDB" id="TrichDB:TRFO_14047"/>
<accession>A0A1J4KW36</accession>
<dbReference type="RefSeq" id="XP_068368583.1">
    <property type="nucleotide sequence ID" value="XM_068497575.1"/>
</dbReference>
<gene>
    <name evidence="1" type="ORF">TRFO_14047</name>
</gene>